<dbReference type="Pfam" id="PF07760">
    <property type="entry name" value="DUF1616"/>
    <property type="match status" value="1"/>
</dbReference>
<evidence type="ECO:0000313" key="3">
    <source>
        <dbReference type="EMBL" id="ARS90188.1"/>
    </source>
</evidence>
<reference evidence="4" key="1">
    <citation type="submission" date="2017-02" db="EMBL/GenBank/DDBJ databases">
        <title>Natronthermophilus aegyptiacus gen. nov.,sp. nov., an aerobic, extremely halophilic alkalithermophilic archaeon isolated from the athalassohaline Wadi An Natrun, Egypt.</title>
        <authorList>
            <person name="Zhao B."/>
        </authorList>
    </citation>
    <scope>NUCLEOTIDE SEQUENCE [LARGE SCALE GENOMIC DNA]</scope>
    <source>
        <strain evidence="4">JW/NM-HA 15</strain>
    </source>
</reference>
<feature type="transmembrane region" description="Helical" evidence="1">
    <location>
        <begin position="21"/>
        <end position="40"/>
    </location>
</feature>
<dbReference type="Proteomes" id="UP000250088">
    <property type="component" value="Chromosome"/>
</dbReference>
<keyword evidence="1" id="KW-0472">Membrane</keyword>
<dbReference type="RefSeq" id="WP_086888565.1">
    <property type="nucleotide sequence ID" value="NZ_CP019893.1"/>
</dbReference>
<dbReference type="KEGG" id="naj:B1756_10945"/>
<evidence type="ECO:0000259" key="2">
    <source>
        <dbReference type="Pfam" id="PF07760"/>
    </source>
</evidence>
<feature type="transmembrane region" description="Helical" evidence="1">
    <location>
        <begin position="88"/>
        <end position="110"/>
    </location>
</feature>
<organism evidence="3 4">
    <name type="scientific">Natrarchaeobaculum aegyptiacum</name>
    <dbReference type="NCBI Taxonomy" id="745377"/>
    <lineage>
        <taxon>Archaea</taxon>
        <taxon>Methanobacteriati</taxon>
        <taxon>Methanobacteriota</taxon>
        <taxon>Stenosarchaea group</taxon>
        <taxon>Halobacteria</taxon>
        <taxon>Halobacteriales</taxon>
        <taxon>Natrialbaceae</taxon>
        <taxon>Natrarchaeobaculum</taxon>
    </lineage>
</organism>
<dbReference type="EMBL" id="CP019893">
    <property type="protein sequence ID" value="ARS90188.1"/>
    <property type="molecule type" value="Genomic_DNA"/>
</dbReference>
<feature type="transmembrane region" description="Helical" evidence="1">
    <location>
        <begin position="168"/>
        <end position="192"/>
    </location>
</feature>
<dbReference type="GeneID" id="32894601"/>
<sequence length="334" mass="35148">MSIRTYTTRPLVALRQYPFDLAVVSVAAIVAYAIVATASSGSALRLAVTLPLALFLPGYALTALLFPGTETRAATRAARPVQWSGIDVVERLAISFALSLTVVPIVVLVLPITGWGLGAEPIAATLGGITVVAAQLGVVRRLRLSRADRFTVSPVSALERRRESGPTVTLSTIVLGGAIVFAIGALLFGLLAPTSAGGYSELGLYTEDDDTGDLVTGDLPAEIAPGETASVTVGLENQEGAHTEYTVVVQQQILDDGEVTDRTELDRLEASVPDGETVTTETAVAPTPNVELEEPVRVGFLLFEGEPPNDPTADDAVVDTYFWTTVTEDALEDE</sequence>
<dbReference type="OrthoDB" id="82282at2157"/>
<accession>A0A2Z2I1A8</accession>
<dbReference type="AlphaFoldDB" id="A0A2Z2I1A8"/>
<protein>
    <recommendedName>
        <fullName evidence="2">DUF1616 domain-containing protein</fullName>
    </recommendedName>
</protein>
<evidence type="ECO:0000313" key="4">
    <source>
        <dbReference type="Proteomes" id="UP000250088"/>
    </source>
</evidence>
<gene>
    <name evidence="3" type="ORF">B1756_10945</name>
</gene>
<feature type="transmembrane region" description="Helical" evidence="1">
    <location>
        <begin position="46"/>
        <end position="67"/>
    </location>
</feature>
<proteinExistence type="predicted"/>
<evidence type="ECO:0000256" key="1">
    <source>
        <dbReference type="SAM" id="Phobius"/>
    </source>
</evidence>
<keyword evidence="4" id="KW-1185">Reference proteome</keyword>
<keyword evidence="1" id="KW-1133">Transmembrane helix</keyword>
<feature type="transmembrane region" description="Helical" evidence="1">
    <location>
        <begin position="122"/>
        <end position="139"/>
    </location>
</feature>
<name>A0A2Z2I1A8_9EURY</name>
<feature type="domain" description="DUF1616" evidence="2">
    <location>
        <begin position="23"/>
        <end position="324"/>
    </location>
</feature>
<dbReference type="InterPro" id="IPR011674">
    <property type="entry name" value="DUF1616"/>
</dbReference>
<keyword evidence="1" id="KW-0812">Transmembrane</keyword>